<reference evidence="6" key="1">
    <citation type="submission" date="2014-03" db="EMBL/GenBank/DDBJ databases">
        <title>The Genome Sequence of Puccinia striiformis f. sp. tritici PST-78.</title>
        <authorList>
            <consortium name="The Broad Institute Genome Sequencing Platform"/>
            <person name="Cuomo C."/>
            <person name="Hulbert S."/>
            <person name="Chen X."/>
            <person name="Walker B."/>
            <person name="Young S.K."/>
            <person name="Zeng Q."/>
            <person name="Gargeya S."/>
            <person name="Fitzgerald M."/>
            <person name="Haas B."/>
            <person name="Abouelleil A."/>
            <person name="Alvarado L."/>
            <person name="Arachchi H.M."/>
            <person name="Berlin A.M."/>
            <person name="Chapman S.B."/>
            <person name="Goldberg J."/>
            <person name="Griggs A."/>
            <person name="Gujja S."/>
            <person name="Hansen M."/>
            <person name="Howarth C."/>
            <person name="Imamovic A."/>
            <person name="Larimer J."/>
            <person name="McCowan C."/>
            <person name="Montmayeur A."/>
            <person name="Murphy C."/>
            <person name="Neiman D."/>
            <person name="Pearson M."/>
            <person name="Priest M."/>
            <person name="Roberts A."/>
            <person name="Saif S."/>
            <person name="Shea T."/>
            <person name="Sisk P."/>
            <person name="Sykes S."/>
            <person name="Wortman J."/>
            <person name="Nusbaum C."/>
            <person name="Birren B."/>
        </authorList>
    </citation>
    <scope>NUCLEOTIDE SEQUENCE [LARGE SCALE GENOMIC DNA]</scope>
    <source>
        <strain evidence="6">race PST-78</strain>
    </source>
</reference>
<keyword evidence="2" id="KW-0863">Zinc-finger</keyword>
<keyword evidence="1" id="KW-0507">mRNA processing</keyword>
<dbReference type="GO" id="GO:0008270">
    <property type="term" value="F:zinc ion binding"/>
    <property type="evidence" value="ECO:0007669"/>
    <property type="project" value="UniProtKB-KW"/>
</dbReference>
<feature type="domain" description="CCHC-type" evidence="4">
    <location>
        <begin position="442"/>
        <end position="457"/>
    </location>
</feature>
<sequence>MQENNVALANTQREISKLSASLNLHVEKNNAPSTEHLDSLQDNITSSIRQNLITEVRVHNQKDNRNLTTMIEDKFNKLFERLDTIENKLQTDLPVLNHDIGIIKRDITYLRENTPHQIASPPITKKSASPAEHFTKTESNRATPPHMTPYIEDRGPRRSEKEVSKLLPPLTEWVSFSGTGEYDYVEFIQFCDLILETYWAKDEIITIRLPRLFKDVANKWWKTKSTAIGQVDCTASTDCSDWPVRQVLVPACPSSSRTRPSDESLNRLVRAVGGRNHLLGQASLTSRRTLMSEKCLDKPCWQTWKDLIKAQFGTDTWQAKIRKAFTASRLDPAQHVVATWCLDQKKRLDCFSPDLTQAEANRRILEQCRGDLSHGIKCRTSLDIDLTVLISTMEEVIEDIGLNKKYSKDFSNKPKNENSTTPPTANKPETGAPRRTVASGVCFNCGDKNHRKHECPNPQKKVMAVEGNPVEEEEEPQDSDEEPHSDLEVMNTTPEDNYRYEVIHADIGDEISINAIQGDSNLPQSWEPSMELGHVSEAKLLTNKPETGRCYTLGKTSYTTVIFQNSPTKALLDIGVFCSCTSSSFLDECYPSWSHHLLPVPRAKFSSCNASMKALGIDL</sequence>
<dbReference type="Proteomes" id="UP000054564">
    <property type="component" value="Unassembled WGS sequence"/>
</dbReference>
<gene>
    <name evidence="5" type="ORF">PSTG_07890</name>
</gene>
<name>A0A0L0VIQ9_9BASI</name>
<dbReference type="InterPro" id="IPR001878">
    <property type="entry name" value="Znf_CCHC"/>
</dbReference>
<evidence type="ECO:0000313" key="6">
    <source>
        <dbReference type="Proteomes" id="UP000054564"/>
    </source>
</evidence>
<dbReference type="PROSITE" id="PS50158">
    <property type="entry name" value="ZF_CCHC"/>
    <property type="match status" value="1"/>
</dbReference>
<dbReference type="GO" id="GO:0003676">
    <property type="term" value="F:nucleic acid binding"/>
    <property type="evidence" value="ECO:0007669"/>
    <property type="project" value="InterPro"/>
</dbReference>
<keyword evidence="2" id="KW-0479">Metal-binding</keyword>
<feature type="region of interest" description="Disordered" evidence="3">
    <location>
        <begin position="117"/>
        <end position="158"/>
    </location>
</feature>
<dbReference type="InterPro" id="IPR036875">
    <property type="entry name" value="Znf_CCHC_sf"/>
</dbReference>
<keyword evidence="2" id="KW-0862">Zinc</keyword>
<feature type="compositionally biased region" description="Basic and acidic residues" evidence="3">
    <location>
        <begin position="407"/>
        <end position="416"/>
    </location>
</feature>
<organism evidence="5 6">
    <name type="scientific">Puccinia striiformis f. sp. tritici PST-78</name>
    <dbReference type="NCBI Taxonomy" id="1165861"/>
    <lineage>
        <taxon>Eukaryota</taxon>
        <taxon>Fungi</taxon>
        <taxon>Dikarya</taxon>
        <taxon>Basidiomycota</taxon>
        <taxon>Pucciniomycotina</taxon>
        <taxon>Pucciniomycetes</taxon>
        <taxon>Pucciniales</taxon>
        <taxon>Pucciniaceae</taxon>
        <taxon>Puccinia</taxon>
    </lineage>
</organism>
<feature type="region of interest" description="Disordered" evidence="3">
    <location>
        <begin position="452"/>
        <end position="495"/>
    </location>
</feature>
<evidence type="ECO:0000313" key="5">
    <source>
        <dbReference type="EMBL" id="KNE98869.1"/>
    </source>
</evidence>
<evidence type="ECO:0000256" key="2">
    <source>
        <dbReference type="PROSITE-ProRule" id="PRU00047"/>
    </source>
</evidence>
<keyword evidence="6" id="KW-1185">Reference proteome</keyword>
<accession>A0A0L0VIQ9</accession>
<feature type="compositionally biased region" description="Acidic residues" evidence="3">
    <location>
        <begin position="469"/>
        <end position="481"/>
    </location>
</feature>
<dbReference type="EMBL" id="AJIL01000052">
    <property type="protein sequence ID" value="KNE98869.1"/>
    <property type="molecule type" value="Genomic_DNA"/>
</dbReference>
<evidence type="ECO:0000256" key="3">
    <source>
        <dbReference type="SAM" id="MobiDB-lite"/>
    </source>
</evidence>
<feature type="region of interest" description="Disordered" evidence="3">
    <location>
        <begin position="407"/>
        <end position="434"/>
    </location>
</feature>
<dbReference type="AlphaFoldDB" id="A0A0L0VIQ9"/>
<evidence type="ECO:0000256" key="1">
    <source>
        <dbReference type="ARBA" id="ARBA00022664"/>
    </source>
</evidence>
<comment type="caution">
    <text evidence="5">The sequence shown here is derived from an EMBL/GenBank/DDBJ whole genome shotgun (WGS) entry which is preliminary data.</text>
</comment>
<dbReference type="GO" id="GO:0006397">
    <property type="term" value="P:mRNA processing"/>
    <property type="evidence" value="ECO:0007669"/>
    <property type="project" value="UniProtKB-KW"/>
</dbReference>
<proteinExistence type="predicted"/>
<protein>
    <recommendedName>
        <fullName evidence="4">CCHC-type domain-containing protein</fullName>
    </recommendedName>
</protein>
<evidence type="ECO:0000259" key="4">
    <source>
        <dbReference type="PROSITE" id="PS50158"/>
    </source>
</evidence>
<dbReference type="SUPFAM" id="SSF57756">
    <property type="entry name" value="Retrovirus zinc finger-like domains"/>
    <property type="match status" value="1"/>
</dbReference>